<evidence type="ECO:0000313" key="10">
    <source>
        <dbReference type="Proteomes" id="UP000762676"/>
    </source>
</evidence>
<dbReference type="InterPro" id="IPR052035">
    <property type="entry name" value="ZnF_BED_domain_contain"/>
</dbReference>
<dbReference type="GO" id="GO:0008270">
    <property type="term" value="F:zinc ion binding"/>
    <property type="evidence" value="ECO:0007669"/>
    <property type="project" value="UniProtKB-KW"/>
</dbReference>
<dbReference type="InterPro" id="IPR012337">
    <property type="entry name" value="RNaseH-like_sf"/>
</dbReference>
<dbReference type="AlphaFoldDB" id="A0AAV4EJ16"/>
<dbReference type="Proteomes" id="UP000762676">
    <property type="component" value="Unassembled WGS sequence"/>
</dbReference>
<evidence type="ECO:0000256" key="4">
    <source>
        <dbReference type="ARBA" id="ARBA00022833"/>
    </source>
</evidence>
<keyword evidence="10" id="KW-1185">Reference proteome</keyword>
<organism evidence="9 10">
    <name type="scientific">Elysia marginata</name>
    <dbReference type="NCBI Taxonomy" id="1093978"/>
    <lineage>
        <taxon>Eukaryota</taxon>
        <taxon>Metazoa</taxon>
        <taxon>Spiralia</taxon>
        <taxon>Lophotrochozoa</taxon>
        <taxon>Mollusca</taxon>
        <taxon>Gastropoda</taxon>
        <taxon>Heterobranchia</taxon>
        <taxon>Euthyneura</taxon>
        <taxon>Panpulmonata</taxon>
        <taxon>Sacoglossa</taxon>
        <taxon>Placobranchoidea</taxon>
        <taxon>Plakobranchidae</taxon>
        <taxon>Elysia</taxon>
    </lineage>
</organism>
<reference evidence="9 10" key="1">
    <citation type="journal article" date="2021" name="Elife">
        <title>Chloroplast acquisition without the gene transfer in kleptoplastic sea slugs, Plakobranchus ocellatus.</title>
        <authorList>
            <person name="Maeda T."/>
            <person name="Takahashi S."/>
            <person name="Yoshida T."/>
            <person name="Shimamura S."/>
            <person name="Takaki Y."/>
            <person name="Nagai Y."/>
            <person name="Toyoda A."/>
            <person name="Suzuki Y."/>
            <person name="Arimoto A."/>
            <person name="Ishii H."/>
            <person name="Satoh N."/>
            <person name="Nishiyama T."/>
            <person name="Hasebe M."/>
            <person name="Maruyama T."/>
            <person name="Minagawa J."/>
            <person name="Obokata J."/>
            <person name="Shigenobu S."/>
        </authorList>
    </citation>
    <scope>NUCLEOTIDE SEQUENCE [LARGE SCALE GENOMIC DNA]</scope>
</reference>
<dbReference type="SUPFAM" id="SSF140996">
    <property type="entry name" value="Hermes dimerisation domain"/>
    <property type="match status" value="1"/>
</dbReference>
<evidence type="ECO:0000256" key="7">
    <source>
        <dbReference type="ARBA" id="ARBA00023242"/>
    </source>
</evidence>
<keyword evidence="4" id="KW-0862">Zinc</keyword>
<sequence>MPAKALCWKFMILSSDKKKAECTICKHQFSVSHRSTTNLNRHLETKHPFELEAEKEKCLSAKPSATPDQPALVFQPIAEIPGPSTSTSSSQKIQPTMVETLERITKYKVGSSKKRHLDERVLDLVVMDMQPLSVVEDRGFRRLVEALDPRYDIVSRKRLSSQLLPEKYNSMKTRVIEELRSVAHVSLTTDCWTSRANEAYTTITCHYINDDWELRAPVLLTRSEGKRHTSENLASELRSAIEEFYISDKVTTIVTDNARNIVNAVEALNIRHVPCFAHTLNLIIKHAVIDVAEVAAVVKKIKAIITFFHSSTVATNSLRDIFSGKNEAMRKMKQDVETRWNSTYEMMESYLSQHEEVTTVLCLSGET</sequence>
<keyword evidence="6" id="KW-0804">Transcription</keyword>
<evidence type="ECO:0000259" key="8">
    <source>
        <dbReference type="Pfam" id="PF02892"/>
    </source>
</evidence>
<dbReference type="GO" id="GO:0003677">
    <property type="term" value="F:DNA binding"/>
    <property type="evidence" value="ECO:0007669"/>
    <property type="project" value="InterPro"/>
</dbReference>
<keyword evidence="3" id="KW-0863">Zinc-finger</keyword>
<dbReference type="SMART" id="SM00614">
    <property type="entry name" value="ZnF_BED"/>
    <property type="match status" value="1"/>
</dbReference>
<evidence type="ECO:0000256" key="3">
    <source>
        <dbReference type="ARBA" id="ARBA00022771"/>
    </source>
</evidence>
<keyword evidence="7" id="KW-0539">Nucleus</keyword>
<evidence type="ECO:0000313" key="9">
    <source>
        <dbReference type="EMBL" id="GFR60261.1"/>
    </source>
</evidence>
<dbReference type="GO" id="GO:0005634">
    <property type="term" value="C:nucleus"/>
    <property type="evidence" value="ECO:0007669"/>
    <property type="project" value="UniProtKB-SubCell"/>
</dbReference>
<name>A0AAV4EJ16_9GAST</name>
<keyword evidence="5" id="KW-0805">Transcription regulation</keyword>
<dbReference type="SUPFAM" id="SSF57667">
    <property type="entry name" value="beta-beta-alpha zinc fingers"/>
    <property type="match status" value="1"/>
</dbReference>
<dbReference type="InterPro" id="IPR036236">
    <property type="entry name" value="Znf_C2H2_sf"/>
</dbReference>
<dbReference type="EMBL" id="BMAT01003668">
    <property type="protein sequence ID" value="GFR60261.1"/>
    <property type="molecule type" value="Genomic_DNA"/>
</dbReference>
<dbReference type="PANTHER" id="PTHR46481">
    <property type="entry name" value="ZINC FINGER BED DOMAIN-CONTAINING PROTEIN 4"/>
    <property type="match status" value="1"/>
</dbReference>
<evidence type="ECO:0000256" key="5">
    <source>
        <dbReference type="ARBA" id="ARBA00023015"/>
    </source>
</evidence>
<evidence type="ECO:0000256" key="2">
    <source>
        <dbReference type="ARBA" id="ARBA00022723"/>
    </source>
</evidence>
<dbReference type="SUPFAM" id="SSF53098">
    <property type="entry name" value="Ribonuclease H-like"/>
    <property type="match status" value="1"/>
</dbReference>
<dbReference type="Gene3D" id="1.10.10.1070">
    <property type="entry name" value="Zinc finger, BED domain-containing"/>
    <property type="match status" value="1"/>
</dbReference>
<keyword evidence="2" id="KW-0479">Metal-binding</keyword>
<evidence type="ECO:0000256" key="1">
    <source>
        <dbReference type="ARBA" id="ARBA00004123"/>
    </source>
</evidence>
<feature type="domain" description="BED-type" evidence="8">
    <location>
        <begin position="8"/>
        <end position="48"/>
    </location>
</feature>
<comment type="caution">
    <text evidence="9">The sequence shown here is derived from an EMBL/GenBank/DDBJ whole genome shotgun (WGS) entry which is preliminary data.</text>
</comment>
<dbReference type="PANTHER" id="PTHR46481:SF10">
    <property type="entry name" value="ZINC FINGER BED DOMAIN-CONTAINING PROTEIN 39"/>
    <property type="match status" value="1"/>
</dbReference>
<gene>
    <name evidence="9" type="ORF">ElyMa_001818100</name>
</gene>
<accession>A0AAV4EJ16</accession>
<evidence type="ECO:0000256" key="6">
    <source>
        <dbReference type="ARBA" id="ARBA00023163"/>
    </source>
</evidence>
<protein>
    <submittedName>
        <fullName evidence="9">Zinc finger BED domain-containing protein 1</fullName>
    </submittedName>
</protein>
<dbReference type="GO" id="GO:0009791">
    <property type="term" value="P:post-embryonic development"/>
    <property type="evidence" value="ECO:0007669"/>
    <property type="project" value="UniProtKB-ARBA"/>
</dbReference>
<dbReference type="Pfam" id="PF02892">
    <property type="entry name" value="zf-BED"/>
    <property type="match status" value="1"/>
</dbReference>
<comment type="subcellular location">
    <subcellularLocation>
        <location evidence="1">Nucleus</location>
    </subcellularLocation>
</comment>
<proteinExistence type="predicted"/>
<dbReference type="InterPro" id="IPR003656">
    <property type="entry name" value="Znf_BED"/>
</dbReference>